<dbReference type="RefSeq" id="WP_006680191.1">
    <property type="nucleotide sequence ID" value="NZ_AHKH01000198.1"/>
</dbReference>
<protein>
    <submittedName>
        <fullName evidence="2">Uncharacterized protein</fullName>
    </submittedName>
</protein>
<feature type="transmembrane region" description="Helical" evidence="1">
    <location>
        <begin position="138"/>
        <end position="157"/>
    </location>
</feature>
<dbReference type="PATRIC" id="fig|1131935.3.peg.5932"/>
<comment type="caution">
    <text evidence="2">The sequence shown here is derived from an EMBL/GenBank/DDBJ whole genome shotgun (WGS) entry which is preliminary data.</text>
</comment>
<sequence>MLVLLHGGGVSGWMWEKQAEYFKGRGGREGEGVMKDSAAFIACSHPGAEGYLVPAAGPALPLRESLTFHQALEAWMSGGELPPGISDTLGQHQLIRGRGSKASSVRMNSLNDWGMNMGANEVNDSHSEAGAFHARRRYFVIALILFFIVTLIGVGLVDMFTFRVRPGGGMSGNGNPALLILFPLVPLYTVLLAMLGIASHRFFARGLRRGDKPALILLLLTLLGVGLVVMEWLYMKQFIDNLGGPPDNPRSAIFRWGWWNPYTNTAYINVFTYTFGIDLAMIVGYAAAWIADAIRRKKGQPHKA</sequence>
<dbReference type="AlphaFoldDB" id="H3SQ69"/>
<name>H3SQ69_9BACL</name>
<keyword evidence="3" id="KW-1185">Reference proteome</keyword>
<keyword evidence="1" id="KW-0472">Membrane</keyword>
<keyword evidence="1" id="KW-1133">Transmembrane helix</keyword>
<organism evidence="2 3">
    <name type="scientific">Paenibacillus dendritiformis C454</name>
    <dbReference type="NCBI Taxonomy" id="1131935"/>
    <lineage>
        <taxon>Bacteria</taxon>
        <taxon>Bacillati</taxon>
        <taxon>Bacillota</taxon>
        <taxon>Bacilli</taxon>
        <taxon>Bacillales</taxon>
        <taxon>Paenibacillaceae</taxon>
        <taxon>Paenibacillus</taxon>
    </lineage>
</organism>
<accession>H3SQ69</accession>
<dbReference type="STRING" id="1131935.PDENDC454_28650"/>
<evidence type="ECO:0000313" key="3">
    <source>
        <dbReference type="Proteomes" id="UP000003900"/>
    </source>
</evidence>
<reference evidence="2 3" key="1">
    <citation type="journal article" date="2012" name="J. Bacteriol.">
        <title>Genome Sequence of the Pattern-Forming Social Bacterium Paenibacillus dendritiformis C454 Chiral Morphotype.</title>
        <authorList>
            <person name="Sirota-Madi A."/>
            <person name="Olender T."/>
            <person name="Helman Y."/>
            <person name="Brainis I."/>
            <person name="Finkelshtein A."/>
            <person name="Roth D."/>
            <person name="Hagai E."/>
            <person name="Leshkowitz D."/>
            <person name="Brodsky L."/>
            <person name="Galatenko V."/>
            <person name="Nikolaev V."/>
            <person name="Gutnick D.L."/>
            <person name="Lancet D."/>
            <person name="Ben-Jacob E."/>
        </authorList>
    </citation>
    <scope>NUCLEOTIDE SEQUENCE [LARGE SCALE GENOMIC DNA]</scope>
    <source>
        <strain evidence="2 3">C454</strain>
    </source>
</reference>
<evidence type="ECO:0000256" key="1">
    <source>
        <dbReference type="SAM" id="Phobius"/>
    </source>
</evidence>
<keyword evidence="1" id="KW-0812">Transmembrane</keyword>
<dbReference type="Proteomes" id="UP000003900">
    <property type="component" value="Unassembled WGS sequence"/>
</dbReference>
<proteinExistence type="predicted"/>
<feature type="transmembrane region" description="Helical" evidence="1">
    <location>
        <begin position="266"/>
        <end position="291"/>
    </location>
</feature>
<feature type="transmembrane region" description="Helical" evidence="1">
    <location>
        <begin position="177"/>
        <end position="203"/>
    </location>
</feature>
<gene>
    <name evidence="2" type="ORF">PDENDC454_28650</name>
</gene>
<evidence type="ECO:0000313" key="2">
    <source>
        <dbReference type="EMBL" id="EHQ58789.1"/>
    </source>
</evidence>
<dbReference type="EMBL" id="AHKH01000198">
    <property type="protein sequence ID" value="EHQ58789.1"/>
    <property type="molecule type" value="Genomic_DNA"/>
</dbReference>
<feature type="transmembrane region" description="Helical" evidence="1">
    <location>
        <begin position="215"/>
        <end position="235"/>
    </location>
</feature>